<reference evidence="2 3" key="1">
    <citation type="submission" date="2016-07" db="EMBL/GenBank/DDBJ databases">
        <title>Genome sequencing of Vibrio scophthalmi strain VS-05, an isolated from Paralichthys olivaceus.</title>
        <authorList>
            <person name="Han H.-J."/>
        </authorList>
    </citation>
    <scope>NUCLEOTIDE SEQUENCE [LARGE SCALE GENOMIC DNA]</scope>
    <source>
        <strain evidence="2 3">VS-05</strain>
    </source>
</reference>
<dbReference type="InterPro" id="IPR027417">
    <property type="entry name" value="P-loop_NTPase"/>
</dbReference>
<dbReference type="RefSeq" id="WP_065546118.1">
    <property type="nucleotide sequence ID" value="NZ_CP016415.1"/>
</dbReference>
<name>A0A1C7FDT0_9VIBR</name>
<dbReference type="EMBL" id="CP016415">
    <property type="protein sequence ID" value="ANU38205.1"/>
    <property type="molecule type" value="Genomic_DNA"/>
</dbReference>
<protein>
    <recommendedName>
        <fullName evidence="1">Schlafen group 3-like DNA/RNA helicase domain-containing protein</fullName>
    </recommendedName>
</protein>
<evidence type="ECO:0000313" key="3">
    <source>
        <dbReference type="Proteomes" id="UP000092528"/>
    </source>
</evidence>
<dbReference type="AlphaFoldDB" id="A0A1C7FDT0"/>
<dbReference type="Gene3D" id="3.40.50.300">
    <property type="entry name" value="P-loop containing nucleotide triphosphate hydrolases"/>
    <property type="match status" value="1"/>
</dbReference>
<proteinExistence type="predicted"/>
<dbReference type="SUPFAM" id="SSF52540">
    <property type="entry name" value="P-loop containing nucleoside triphosphate hydrolases"/>
    <property type="match status" value="1"/>
</dbReference>
<sequence length="589" mass="67341">MSYCYANRIDVFLQEQEENWLANMCSEFVVNFLGLELGELQKRAWVDCFHHLQQELSKCAQSDGYIIFEYALPMEGGRRPDVLLLVENKLFILEFKMKDRYQRADYDQLCGYYRDLCNYHHESAELEVIAGLVLTQSTSKLADIESNLSILSSNKIKVFLDKHLTGTPTNTDLKQWLESAYAPLPNLVEAAVEIFQNNKIEELKSAKSAGIYEALDELDKVTAWVESEGNRNQANVLTLVTGVPGAGKTLLGLEYVHRNKRGQFLSGNGPLVDVLQYALDDKTFVRALKDFKREYMNKGGQPHTNLIVFDEAQRMWDERKNRTYQMSEPSCIISIAGKDPSPCHYVALVGEGQEIYVGEEVGISLWCDALKSTKIPWIVFCPPALEHHFQFLSSNRVRVNPLLNLDQSLRAHSASLYPKWVEGVLNGKLDVALAKQTIKDGFNIYVTRDLDKAKRYCINRYQNTKKKYGLLSSSDNIPFNRQSLGPWFHDEASSSESCCSFQRIISEFDCQGLELDMPVLVWAKDFVYNGGDWILHKGNKNVQNPFQIKLNSYRVLMTRGRDGIVFYFPQDVLFDKTYEYFLRAGAQAL</sequence>
<accession>A0A1C7FDT0</accession>
<dbReference type="InterPro" id="IPR018647">
    <property type="entry name" value="SLFN_3-like_DNA/RNA_helicase"/>
</dbReference>
<organism evidence="2 3">
    <name type="scientific">Vibrio scophthalmi</name>
    <dbReference type="NCBI Taxonomy" id="45658"/>
    <lineage>
        <taxon>Bacteria</taxon>
        <taxon>Pseudomonadati</taxon>
        <taxon>Pseudomonadota</taxon>
        <taxon>Gammaproteobacteria</taxon>
        <taxon>Vibrionales</taxon>
        <taxon>Vibrionaceae</taxon>
        <taxon>Vibrio</taxon>
    </lineage>
</organism>
<dbReference type="Proteomes" id="UP000092528">
    <property type="component" value="Chromosome 2"/>
</dbReference>
<gene>
    <name evidence="2" type="ORF">VSVS05_03167</name>
</gene>
<evidence type="ECO:0000259" key="1">
    <source>
        <dbReference type="Pfam" id="PF09848"/>
    </source>
</evidence>
<keyword evidence="3" id="KW-1185">Reference proteome</keyword>
<dbReference type="PATRIC" id="fig|45658.7.peg.3105"/>
<evidence type="ECO:0000313" key="2">
    <source>
        <dbReference type="EMBL" id="ANU38205.1"/>
    </source>
</evidence>
<dbReference type="Pfam" id="PF09848">
    <property type="entry name" value="SLFN-g3_helicase"/>
    <property type="match status" value="1"/>
</dbReference>
<feature type="domain" description="Schlafen group 3-like DNA/RNA helicase" evidence="1">
    <location>
        <begin position="237"/>
        <end position="569"/>
    </location>
</feature>